<feature type="transmembrane region" description="Helical" evidence="1">
    <location>
        <begin position="303"/>
        <end position="323"/>
    </location>
</feature>
<feature type="transmembrane region" description="Helical" evidence="1">
    <location>
        <begin position="17"/>
        <end position="37"/>
    </location>
</feature>
<name>A0A126JI20_CLOBO</name>
<dbReference type="EMBL" id="KT897277">
    <property type="protein sequence ID" value="ALT05543.1"/>
    <property type="molecule type" value="Genomic_DNA"/>
</dbReference>
<geneLocation type="plasmid" evidence="2">
    <name>pINGR16-02E1</name>
</geneLocation>
<feature type="transmembrane region" description="Helical" evidence="1">
    <location>
        <begin position="385"/>
        <end position="406"/>
    </location>
</feature>
<reference evidence="2" key="1">
    <citation type="journal article" date="2016" name="Genome Biol. Evol.">
        <title>Evolution of chromosomal Clostridium botulinum type E neurotoxin gene clusters: evidence provided by their rare plasmid borne counterparts.</title>
        <authorList>
            <person name="Carter A.T."/>
            <person name="Austin J.W."/>
            <person name="Weedmark K.A."/>
            <person name="Peck M.W."/>
        </authorList>
    </citation>
    <scope>NUCLEOTIDE SEQUENCE</scope>
    <source>
        <strain evidence="2">INGR16-02E1</strain>
        <strain evidence="3">ST0210E1</strain>
        <plasmid evidence="2">pINGR16-02E1</plasmid>
        <plasmid evidence="3">pST0210E1</plasmid>
    </source>
</reference>
<geneLocation type="plasmid" evidence="3">
    <name>pST0210E1</name>
</geneLocation>
<keyword evidence="2" id="KW-0614">Plasmid</keyword>
<dbReference type="EMBL" id="KT897276">
    <property type="protein sequence ID" value="ALT05445.1"/>
    <property type="molecule type" value="Genomic_DNA"/>
</dbReference>
<dbReference type="AlphaFoldDB" id="A0A126JI20"/>
<keyword evidence="1" id="KW-0812">Transmembrane</keyword>
<sequence length="419" mass="48295">MYMNLRFSFEELSKKPVFVLLTIIQLIISFLLIYICISNMNYVKSRIEKVNNIFQNKEYYVMDASRSIDLEQIDLINLQKYKSFIENKNGINIYSVNEDSIFIEMNSIEPNCIANEQTIQINNSSFRRAKSIYLNNEFAKNFKLELISGSFHGINDSAIPVVLGTNYIGKVSINDVIPYAFVDENGKYKIDYLEVTGFLKKENNICKRGSPENIINTDDYIVIIDLSKENSNKTISSNKEMVAKINLYNYLKGGYFSFDNYEDVQELEALSSEFGLNVKFESLNTVIDEFRLRIKQNIVPMQALLAAILIFTTISIITVMFNMFIENKYIYGINIMVGATVSDIMKRIFLQIFILFSFSIIIVLVLIKELFTYDIILKPCIDSCSTLTVIVLLICILISVLSILKLKKHSINSIMRRRD</sequence>
<protein>
    <submittedName>
        <fullName evidence="2">FtsX-like family protein</fullName>
    </submittedName>
</protein>
<evidence type="ECO:0000313" key="2">
    <source>
        <dbReference type="EMBL" id="ALT05445.1"/>
    </source>
</evidence>
<feature type="transmembrane region" description="Helical" evidence="1">
    <location>
        <begin position="352"/>
        <end position="373"/>
    </location>
</feature>
<keyword evidence="1" id="KW-1133">Transmembrane helix</keyword>
<keyword evidence="1" id="KW-0472">Membrane</keyword>
<accession>A0A126JI20</accession>
<evidence type="ECO:0000313" key="3">
    <source>
        <dbReference type="EMBL" id="ALT05543.1"/>
    </source>
</evidence>
<organism evidence="2">
    <name type="scientific">Clostridium botulinum</name>
    <dbReference type="NCBI Taxonomy" id="1491"/>
    <lineage>
        <taxon>Bacteria</taxon>
        <taxon>Bacillati</taxon>
        <taxon>Bacillota</taxon>
        <taxon>Clostridia</taxon>
        <taxon>Eubacteriales</taxon>
        <taxon>Clostridiaceae</taxon>
        <taxon>Clostridium</taxon>
    </lineage>
</organism>
<proteinExistence type="predicted"/>
<evidence type="ECO:0000256" key="1">
    <source>
        <dbReference type="SAM" id="Phobius"/>
    </source>
</evidence>